<reference evidence="1" key="1">
    <citation type="submission" date="2022-04" db="EMBL/GenBank/DDBJ databases">
        <title>Corynebacterium kalidii LD5P10.</title>
        <authorList>
            <person name="Sun J.Q."/>
        </authorList>
    </citation>
    <scope>NUCLEOTIDE SEQUENCE</scope>
    <source>
        <strain evidence="1">LD5P10</strain>
    </source>
</reference>
<evidence type="ECO:0000313" key="1">
    <source>
        <dbReference type="EMBL" id="MCJ7858776.1"/>
    </source>
</evidence>
<dbReference type="InterPro" id="IPR045773">
    <property type="entry name" value="DUF6226"/>
</dbReference>
<dbReference type="RefSeq" id="WP_244804515.1">
    <property type="nucleotide sequence ID" value="NZ_JALIEA010000013.1"/>
</dbReference>
<dbReference type="AlphaFoldDB" id="A0A9X2AZ60"/>
<comment type="caution">
    <text evidence="1">The sequence shown here is derived from an EMBL/GenBank/DDBJ whole genome shotgun (WGS) entry which is preliminary data.</text>
</comment>
<evidence type="ECO:0000313" key="2">
    <source>
        <dbReference type="Proteomes" id="UP001139207"/>
    </source>
</evidence>
<accession>A0A9X2AZ60</accession>
<organism evidence="1 2">
    <name type="scientific">Corynebacterium kalidii</name>
    <dbReference type="NCBI Taxonomy" id="2931982"/>
    <lineage>
        <taxon>Bacteria</taxon>
        <taxon>Bacillati</taxon>
        <taxon>Actinomycetota</taxon>
        <taxon>Actinomycetes</taxon>
        <taxon>Mycobacteriales</taxon>
        <taxon>Corynebacteriaceae</taxon>
        <taxon>Corynebacterium</taxon>
    </lineage>
</organism>
<gene>
    <name evidence="1" type="ORF">MUN33_08600</name>
</gene>
<name>A0A9X2AZ60_9CORY</name>
<proteinExistence type="predicted"/>
<protein>
    <submittedName>
        <fullName evidence="1">DUF6226 family protein</fullName>
    </submittedName>
</protein>
<dbReference type="Pfam" id="PF19736">
    <property type="entry name" value="DUF6226"/>
    <property type="match status" value="1"/>
</dbReference>
<sequence length="220" mass="23346">MKDDILAAVDREYATDPLSAVTWDAPHADVEIREEEYSRVTEPGRYRIVGARVDAWERTLVGLGLARSQGIVTPSDWTQAPSQDAVLLVPTVEGAQPLVLVKSAFDDIPATVLIAGTGGAGAGSGARAVGDAPGCACDGCDGGSGQLLEDVDELVWSVVGGFVRVWGDGWLAEQREDRTHISRKGGARIPYPQAEIFDMARAGKITRDTVLIGEPWYAAG</sequence>
<keyword evidence="2" id="KW-1185">Reference proteome</keyword>
<dbReference type="Proteomes" id="UP001139207">
    <property type="component" value="Unassembled WGS sequence"/>
</dbReference>
<dbReference type="EMBL" id="JALIEA010000013">
    <property type="protein sequence ID" value="MCJ7858776.1"/>
    <property type="molecule type" value="Genomic_DNA"/>
</dbReference>